<gene>
    <name evidence="3" type="ORF">SAMN02745823_00479</name>
</gene>
<proteinExistence type="predicted"/>
<dbReference type="Pfam" id="PF22570">
    <property type="entry name" value="LiaF-TM"/>
    <property type="match status" value="1"/>
</dbReference>
<dbReference type="Proteomes" id="UP000183995">
    <property type="component" value="Unassembled WGS sequence"/>
</dbReference>
<dbReference type="RefSeq" id="WP_073076020.1">
    <property type="nucleotide sequence ID" value="NZ_FQXV01000001.1"/>
</dbReference>
<reference evidence="3 4" key="1">
    <citation type="submission" date="2016-11" db="EMBL/GenBank/DDBJ databases">
        <authorList>
            <person name="Jaros S."/>
            <person name="Januszkiewicz K."/>
            <person name="Wedrychowicz H."/>
        </authorList>
    </citation>
    <scope>NUCLEOTIDE SEQUENCE [LARGE SCALE GENOMIC DNA]</scope>
    <source>
        <strain evidence="3 4">DSM 10068</strain>
    </source>
</reference>
<sequence length="235" mass="26380">MKHRHNNWFWGVFFVLAAVFVVASQVTSFTQIGFWSILAAVLLAAVFIQSLIHLNYFGVFLSLALGYVIFQIPLRLFFISPWLLILAAVLLSIGFYSLFHRRPKYAGCRRRDNDNYRTVEEIDDNNPYVKVTFGSSSKYLHGDSLKTGQFYCSFGALEVYFDQVHLDPDGAEIFIDCSFGAVTLFVPKTWRVVDRLHSNLGSVKDESSRSAAADGAPVLTLTGNISLGAVELQYV</sequence>
<dbReference type="InterPro" id="IPR054331">
    <property type="entry name" value="LiaF_TM"/>
</dbReference>
<evidence type="ECO:0000313" key="4">
    <source>
        <dbReference type="Proteomes" id="UP000183995"/>
    </source>
</evidence>
<keyword evidence="1" id="KW-0472">Membrane</keyword>
<dbReference type="AlphaFoldDB" id="A0A1M5UE98"/>
<evidence type="ECO:0000259" key="2">
    <source>
        <dbReference type="Pfam" id="PF22570"/>
    </source>
</evidence>
<keyword evidence="4" id="KW-1185">Reference proteome</keyword>
<feature type="transmembrane region" description="Helical" evidence="1">
    <location>
        <begin position="7"/>
        <end position="26"/>
    </location>
</feature>
<dbReference type="STRING" id="1123282.SAMN02745823_00479"/>
<protein>
    <recommendedName>
        <fullName evidence="2">LiaF transmembrane domain-containing protein</fullName>
    </recommendedName>
</protein>
<evidence type="ECO:0000313" key="3">
    <source>
        <dbReference type="EMBL" id="SHH61372.1"/>
    </source>
</evidence>
<dbReference type="OrthoDB" id="2249781at2"/>
<keyword evidence="1" id="KW-1133">Transmembrane helix</keyword>
<feature type="domain" description="LiaF transmembrane" evidence="2">
    <location>
        <begin position="9"/>
        <end position="102"/>
    </location>
</feature>
<keyword evidence="1" id="KW-0812">Transmembrane</keyword>
<accession>A0A1M5UE98</accession>
<dbReference type="EMBL" id="FQXV01000001">
    <property type="protein sequence ID" value="SHH61372.1"/>
    <property type="molecule type" value="Genomic_DNA"/>
</dbReference>
<feature type="transmembrane region" description="Helical" evidence="1">
    <location>
        <begin position="79"/>
        <end position="99"/>
    </location>
</feature>
<name>A0A1M5UE98_9FIRM</name>
<organism evidence="3 4">
    <name type="scientific">Sporobacter termitidis DSM 10068</name>
    <dbReference type="NCBI Taxonomy" id="1123282"/>
    <lineage>
        <taxon>Bacteria</taxon>
        <taxon>Bacillati</taxon>
        <taxon>Bacillota</taxon>
        <taxon>Clostridia</taxon>
        <taxon>Eubacteriales</taxon>
        <taxon>Oscillospiraceae</taxon>
        <taxon>Sporobacter</taxon>
    </lineage>
</organism>
<feature type="transmembrane region" description="Helical" evidence="1">
    <location>
        <begin position="55"/>
        <end position="73"/>
    </location>
</feature>
<evidence type="ECO:0000256" key="1">
    <source>
        <dbReference type="SAM" id="Phobius"/>
    </source>
</evidence>
<feature type="transmembrane region" description="Helical" evidence="1">
    <location>
        <begin position="32"/>
        <end position="48"/>
    </location>
</feature>